<feature type="non-terminal residue" evidence="3">
    <location>
        <position position="74"/>
    </location>
</feature>
<proteinExistence type="predicted"/>
<evidence type="ECO:0000259" key="2">
    <source>
        <dbReference type="Pfam" id="PF20169"/>
    </source>
</evidence>
<accession>X1QED0</accession>
<reference evidence="3" key="1">
    <citation type="journal article" date="2014" name="Front. Microbiol.">
        <title>High frequency of phylogenetically diverse reductive dehalogenase-homologous genes in deep subseafloor sedimentary metagenomes.</title>
        <authorList>
            <person name="Kawai M."/>
            <person name="Futagami T."/>
            <person name="Toyoda A."/>
            <person name="Takaki Y."/>
            <person name="Nishi S."/>
            <person name="Hori S."/>
            <person name="Arai W."/>
            <person name="Tsubouchi T."/>
            <person name="Morono Y."/>
            <person name="Uchiyama I."/>
            <person name="Ito T."/>
            <person name="Fujiyama A."/>
            <person name="Inagaki F."/>
            <person name="Takami H."/>
        </authorList>
    </citation>
    <scope>NUCLEOTIDE SEQUENCE</scope>
    <source>
        <strain evidence="3">Expedition CK06-06</strain>
    </source>
</reference>
<evidence type="ECO:0000256" key="1">
    <source>
        <dbReference type="SAM" id="MobiDB-lite"/>
    </source>
</evidence>
<feature type="domain" description="DUF6537" evidence="2">
    <location>
        <begin position="15"/>
        <end position="69"/>
    </location>
</feature>
<gene>
    <name evidence="3" type="ORF">S12H4_10970</name>
</gene>
<feature type="region of interest" description="Disordered" evidence="1">
    <location>
        <begin position="1"/>
        <end position="21"/>
    </location>
</feature>
<protein>
    <recommendedName>
        <fullName evidence="2">DUF6537 domain-containing protein</fullName>
    </recommendedName>
</protein>
<organism evidence="3">
    <name type="scientific">marine sediment metagenome</name>
    <dbReference type="NCBI Taxonomy" id="412755"/>
    <lineage>
        <taxon>unclassified sequences</taxon>
        <taxon>metagenomes</taxon>
        <taxon>ecological metagenomes</taxon>
    </lineage>
</organism>
<dbReference type="Pfam" id="PF20169">
    <property type="entry name" value="DUF6537"/>
    <property type="match status" value="1"/>
</dbReference>
<dbReference type="AlphaFoldDB" id="X1QED0"/>
<dbReference type="EMBL" id="BARW01004817">
    <property type="protein sequence ID" value="GAI66857.1"/>
    <property type="molecule type" value="Genomic_DNA"/>
</dbReference>
<name>X1QED0_9ZZZZ</name>
<evidence type="ECO:0000313" key="3">
    <source>
        <dbReference type="EMBL" id="GAI66857.1"/>
    </source>
</evidence>
<dbReference type="InterPro" id="IPR046667">
    <property type="entry name" value="DUF6537"/>
</dbReference>
<comment type="caution">
    <text evidence="3">The sequence shown here is derived from an EMBL/GenBank/DDBJ whole genome shotgun (WGS) entry which is preliminary data.</text>
</comment>
<sequence>MPAQSCPYKNKNGTGREPKKRSFGPWMLQGFKLLAKLRFLRNTWLDPFGRTHERKVERNWLANYESILDKGEFR</sequence>